<accession>X0RQW0</accession>
<evidence type="ECO:0000313" key="1">
    <source>
        <dbReference type="EMBL" id="GAF71244.1"/>
    </source>
</evidence>
<comment type="caution">
    <text evidence="1">The sequence shown here is derived from an EMBL/GenBank/DDBJ whole genome shotgun (WGS) entry which is preliminary data.</text>
</comment>
<organism evidence="1">
    <name type="scientific">marine sediment metagenome</name>
    <dbReference type="NCBI Taxonomy" id="412755"/>
    <lineage>
        <taxon>unclassified sequences</taxon>
        <taxon>metagenomes</taxon>
        <taxon>ecological metagenomes</taxon>
    </lineage>
</organism>
<sequence>HPKLVTASIGAAVAVLPIVIPGLPQGLSFPYPITGRAADSFFTTTNNTPMASTQMGAEGNGTLVISADESGVMTISVTAGSAANRILSILFRAQRLIGSGQLPAFSFPVTYRDNNKLPPETHEGINCMIAQQPDVDYGAADGTIPWGFVAVTLISNFSSRV</sequence>
<feature type="non-terminal residue" evidence="1">
    <location>
        <position position="1"/>
    </location>
</feature>
<dbReference type="AlphaFoldDB" id="X0RQW0"/>
<dbReference type="EMBL" id="BARS01007923">
    <property type="protein sequence ID" value="GAF71244.1"/>
    <property type="molecule type" value="Genomic_DNA"/>
</dbReference>
<proteinExistence type="predicted"/>
<protein>
    <submittedName>
        <fullName evidence="1">Uncharacterized protein</fullName>
    </submittedName>
</protein>
<reference evidence="1" key="1">
    <citation type="journal article" date="2014" name="Front. Microbiol.">
        <title>High frequency of phylogenetically diverse reductive dehalogenase-homologous genes in deep subseafloor sedimentary metagenomes.</title>
        <authorList>
            <person name="Kawai M."/>
            <person name="Futagami T."/>
            <person name="Toyoda A."/>
            <person name="Takaki Y."/>
            <person name="Nishi S."/>
            <person name="Hori S."/>
            <person name="Arai W."/>
            <person name="Tsubouchi T."/>
            <person name="Morono Y."/>
            <person name="Uchiyama I."/>
            <person name="Ito T."/>
            <person name="Fujiyama A."/>
            <person name="Inagaki F."/>
            <person name="Takami H."/>
        </authorList>
    </citation>
    <scope>NUCLEOTIDE SEQUENCE</scope>
    <source>
        <strain evidence="1">Expedition CK06-06</strain>
    </source>
</reference>
<name>X0RQW0_9ZZZZ</name>
<gene>
    <name evidence="1" type="ORF">S01H1_15173</name>
</gene>